<feature type="compositionally biased region" description="Polar residues" evidence="2">
    <location>
        <begin position="528"/>
        <end position="553"/>
    </location>
</feature>
<evidence type="ECO:0000313" key="4">
    <source>
        <dbReference type="EMBL" id="RQM26712.1"/>
    </source>
</evidence>
<keyword evidence="5" id="KW-1185">Reference proteome</keyword>
<dbReference type="AlphaFoldDB" id="W4G110"/>
<evidence type="ECO:0000313" key="3">
    <source>
        <dbReference type="EMBL" id="ETV73397.1"/>
    </source>
</evidence>
<protein>
    <submittedName>
        <fullName evidence="3">Uncharacterized protein</fullName>
    </submittedName>
</protein>
<feature type="compositionally biased region" description="Basic residues" evidence="2">
    <location>
        <begin position="168"/>
        <end position="180"/>
    </location>
</feature>
<feature type="region of interest" description="Disordered" evidence="2">
    <location>
        <begin position="812"/>
        <end position="849"/>
    </location>
</feature>
<feature type="coiled-coil region" evidence="1">
    <location>
        <begin position="871"/>
        <end position="901"/>
    </location>
</feature>
<feature type="coiled-coil region" evidence="1">
    <location>
        <begin position="407"/>
        <end position="493"/>
    </location>
</feature>
<reference evidence="3" key="1">
    <citation type="submission" date="2013-12" db="EMBL/GenBank/DDBJ databases">
        <title>The Genome Sequence of Aphanomyces astaci APO3.</title>
        <authorList>
            <consortium name="The Broad Institute Genomics Platform"/>
            <person name="Russ C."/>
            <person name="Tyler B."/>
            <person name="van West P."/>
            <person name="Dieguez-Uribeondo J."/>
            <person name="Young S.K."/>
            <person name="Zeng Q."/>
            <person name="Gargeya S."/>
            <person name="Fitzgerald M."/>
            <person name="Abouelleil A."/>
            <person name="Alvarado L."/>
            <person name="Chapman S.B."/>
            <person name="Gainer-Dewar J."/>
            <person name="Goldberg J."/>
            <person name="Griggs A."/>
            <person name="Gujja S."/>
            <person name="Hansen M."/>
            <person name="Howarth C."/>
            <person name="Imamovic A."/>
            <person name="Ireland A."/>
            <person name="Larimer J."/>
            <person name="McCowan C."/>
            <person name="Murphy C."/>
            <person name="Pearson M."/>
            <person name="Poon T.W."/>
            <person name="Priest M."/>
            <person name="Roberts A."/>
            <person name="Saif S."/>
            <person name="Shea T."/>
            <person name="Sykes S."/>
            <person name="Wortman J."/>
            <person name="Nusbaum C."/>
            <person name="Birren B."/>
        </authorList>
    </citation>
    <scope>NUCLEOTIDE SEQUENCE [LARGE SCALE GENOMIC DNA]</scope>
    <source>
        <strain evidence="3">APO3</strain>
    </source>
</reference>
<evidence type="ECO:0000256" key="2">
    <source>
        <dbReference type="SAM" id="MobiDB-lite"/>
    </source>
</evidence>
<dbReference type="EMBL" id="MZMZ02002248">
    <property type="protein sequence ID" value="RQM26712.1"/>
    <property type="molecule type" value="Genomic_DNA"/>
</dbReference>
<dbReference type="OrthoDB" id="10365840at2759"/>
<feature type="compositionally biased region" description="Basic and acidic residues" evidence="2">
    <location>
        <begin position="308"/>
        <end position="319"/>
    </location>
</feature>
<accession>W4G110</accession>
<name>W4G110_APHAT</name>
<evidence type="ECO:0000256" key="1">
    <source>
        <dbReference type="SAM" id="Coils"/>
    </source>
</evidence>
<sequence length="1068" mass="115463">MDLRPILKAPTRPDLGAVKAKISASYSSAKQQKEARQICQLEFEESPHTQTKQRLPVDEPIPPTATPASTPSAPAASVSARTPMTVAGLTLPPDFNRFKPVLLNLPAEFLRVRPAPAPTPDNLPSSPVASAPQDARATAPTTATSSRTAASTPSSTQDPSAASQLSKSQRRRHSKQKRKHDSTTKSVRFAIDSDDENETTPSAPTPSTASASAKARHRQKQAALRARAQQKRAQLGLPSLPPLSSSEDESAMPRSGNDSSSDDNRPLVAPKHASRTTSSGASSCRTKAAPPLTLRDQIRQAALSEFENATKDHGGDRGGLDLSSDDSDVGRTTSDDATRLKMHAERQEMLKARAEEKKRQVALEAKLKALHAPEIQAYEDRVARRKAEEATWMANEWAKTVKEREKLEAIELELAKARMAKVEAERMKVEERRRLAEAELEKLMAMRADEERGAVLERDAVTEAIEARRKDMARQMEELEARHQARLERLKQTPPACITAQDTQRSLDLRDHSDASETDQTVHRHGLQASSSSWNTPSTNVQTNPTKTKTVPSQRRGAAATSLPVKGALFATRCANGAKRKRLVVAAKQRGKVALKVATTPQPRPRNGKAKVTGWSKAMMAQKESLEAWHQKQQHDLESDDRVDLLDIVHKERERFAALEAAHWARTIGSTPPGPARTPTTMSSKHSSRNHQMSKFHEQIAVPTLASSSSEESSSSSSSSSSSEESESSDNDDGGGVADVEPPSKAIVLPPMVEAHDGVPIEAHLPSSGAANEAPELEPKTPIVADGLDVVDGVVEQAAAADALKSSGDVLKVVPVQNHEEPNDKERNEQSVGSVEKTETGAVELPDEVGAKEGGHLAAMATPSSECSAGVGALELTRRELEKKQLALEEAKRKFEDELAKVNGGVAASVLAVDLTTSFLAPPPMPKSRPRKSMQNDGVVQKKTPKKRQQPAVVVQKRGRSTESSSSSSSSADDSDWERGAFKPKKRMGKLARLTRLTARAMANVIEISDDDGAEAQVIVVDDGEARDEELDEPPTTKVAIPRDWIARLAGHQKGDELELDADGATLI</sequence>
<feature type="compositionally biased region" description="Acidic residues" evidence="2">
    <location>
        <begin position="724"/>
        <end position="733"/>
    </location>
</feature>
<dbReference type="VEuPathDB" id="FungiDB:H257_11892"/>
<feature type="compositionally biased region" description="Low complexity" evidence="2">
    <location>
        <begin position="199"/>
        <end position="213"/>
    </location>
</feature>
<dbReference type="RefSeq" id="XP_009837272.1">
    <property type="nucleotide sequence ID" value="XM_009838970.1"/>
</dbReference>
<dbReference type="GeneID" id="20813888"/>
<feature type="compositionally biased region" description="Basic and acidic residues" evidence="2">
    <location>
        <begin position="505"/>
        <end position="515"/>
    </location>
</feature>
<organism evidence="3">
    <name type="scientific">Aphanomyces astaci</name>
    <name type="common">Crayfish plague agent</name>
    <dbReference type="NCBI Taxonomy" id="112090"/>
    <lineage>
        <taxon>Eukaryota</taxon>
        <taxon>Sar</taxon>
        <taxon>Stramenopiles</taxon>
        <taxon>Oomycota</taxon>
        <taxon>Saprolegniomycetes</taxon>
        <taxon>Saprolegniales</taxon>
        <taxon>Verrucalvaceae</taxon>
        <taxon>Aphanomyces</taxon>
    </lineage>
</organism>
<dbReference type="EMBL" id="KI913149">
    <property type="protein sequence ID" value="ETV73397.1"/>
    <property type="molecule type" value="Genomic_DNA"/>
</dbReference>
<feature type="region of interest" description="Disordered" evidence="2">
    <location>
        <begin position="666"/>
        <end position="781"/>
    </location>
</feature>
<feature type="region of interest" description="Disordered" evidence="2">
    <location>
        <begin position="918"/>
        <end position="985"/>
    </location>
</feature>
<feature type="region of interest" description="Disordered" evidence="2">
    <location>
        <begin position="501"/>
        <end position="560"/>
    </location>
</feature>
<dbReference type="Proteomes" id="UP000284702">
    <property type="component" value="Unassembled WGS sequence"/>
</dbReference>
<feature type="compositionally biased region" description="Basic and acidic residues" evidence="2">
    <location>
        <begin position="818"/>
        <end position="829"/>
    </location>
</feature>
<feature type="compositionally biased region" description="Low complexity" evidence="2">
    <location>
        <begin position="135"/>
        <end position="156"/>
    </location>
</feature>
<feature type="region of interest" description="Disordered" evidence="2">
    <location>
        <begin position="25"/>
        <end position="80"/>
    </location>
</feature>
<feature type="compositionally biased region" description="Low complexity" evidence="2">
    <location>
        <begin position="221"/>
        <end position="245"/>
    </location>
</feature>
<gene>
    <name evidence="4" type="ORF">B5M09_006597</name>
    <name evidence="3" type="ORF">H257_11892</name>
</gene>
<evidence type="ECO:0000313" key="5">
    <source>
        <dbReference type="Proteomes" id="UP000284702"/>
    </source>
</evidence>
<feature type="compositionally biased region" description="Low complexity" evidence="2">
    <location>
        <begin position="66"/>
        <end position="80"/>
    </location>
</feature>
<feature type="region of interest" description="Disordered" evidence="2">
    <location>
        <begin position="116"/>
        <end position="340"/>
    </location>
</feature>
<keyword evidence="1" id="KW-0175">Coiled coil</keyword>
<proteinExistence type="predicted"/>
<reference evidence="4 5" key="2">
    <citation type="submission" date="2018-07" db="EMBL/GenBank/DDBJ databases">
        <title>Annotation of Aphanomyces astaci genome assembly.</title>
        <authorList>
            <person name="Studholme D.J."/>
        </authorList>
    </citation>
    <scope>NUCLEOTIDE SEQUENCE [LARGE SCALE GENOMIC DNA]</scope>
    <source>
        <strain evidence="4">Pc</strain>
    </source>
</reference>
<feature type="compositionally biased region" description="Polar residues" evidence="2">
    <location>
        <begin position="275"/>
        <end position="285"/>
    </location>
</feature>
<feature type="compositionally biased region" description="Low complexity" evidence="2">
    <location>
        <begin position="707"/>
        <end position="723"/>
    </location>
</feature>